<evidence type="ECO:0000313" key="3">
    <source>
        <dbReference type="Proteomes" id="UP000528964"/>
    </source>
</evidence>
<sequence length="44" mass="5006">MTEPAVKDPLPPEHRRFVLFQAGLRLWIALAILVALGAWFFTRG</sequence>
<keyword evidence="3" id="KW-1185">Reference proteome</keyword>
<evidence type="ECO:0000313" key="2">
    <source>
        <dbReference type="EMBL" id="MBB3974659.1"/>
    </source>
</evidence>
<reference evidence="2 3" key="1">
    <citation type="submission" date="2020-08" db="EMBL/GenBank/DDBJ databases">
        <title>Genomic Encyclopedia of Type Strains, Phase IV (KMG-IV): sequencing the most valuable type-strain genomes for metagenomic binning, comparative biology and taxonomic classification.</title>
        <authorList>
            <person name="Goeker M."/>
        </authorList>
    </citation>
    <scope>NUCLEOTIDE SEQUENCE [LARGE SCALE GENOMIC DNA]</scope>
    <source>
        <strain evidence="2 3">DSM 25481</strain>
    </source>
</reference>
<organism evidence="2 3">
    <name type="scientific">Hansschlegelia beijingensis</name>
    <dbReference type="NCBI Taxonomy" id="1133344"/>
    <lineage>
        <taxon>Bacteria</taxon>
        <taxon>Pseudomonadati</taxon>
        <taxon>Pseudomonadota</taxon>
        <taxon>Alphaproteobacteria</taxon>
        <taxon>Hyphomicrobiales</taxon>
        <taxon>Methylopilaceae</taxon>
        <taxon>Hansschlegelia</taxon>
    </lineage>
</organism>
<dbReference type="Proteomes" id="UP000528964">
    <property type="component" value="Unassembled WGS sequence"/>
</dbReference>
<dbReference type="RefSeq" id="WP_281375426.1">
    <property type="nucleotide sequence ID" value="NZ_JACIDR010000007.1"/>
</dbReference>
<keyword evidence="1" id="KW-1133">Transmembrane helix</keyword>
<keyword evidence="1" id="KW-0472">Membrane</keyword>
<name>A0A7W6GIB0_9HYPH</name>
<proteinExistence type="predicted"/>
<accession>A0A7W6GIB0</accession>
<protein>
    <submittedName>
        <fullName evidence="2">Uncharacterized protein</fullName>
    </submittedName>
</protein>
<evidence type="ECO:0000256" key="1">
    <source>
        <dbReference type="SAM" id="Phobius"/>
    </source>
</evidence>
<dbReference type="EMBL" id="JACIDR010000007">
    <property type="protein sequence ID" value="MBB3974659.1"/>
    <property type="molecule type" value="Genomic_DNA"/>
</dbReference>
<gene>
    <name evidence="2" type="ORF">GGR24_003346</name>
</gene>
<comment type="caution">
    <text evidence="2">The sequence shown here is derived from an EMBL/GenBank/DDBJ whole genome shotgun (WGS) entry which is preliminary data.</text>
</comment>
<feature type="transmembrane region" description="Helical" evidence="1">
    <location>
        <begin position="20"/>
        <end position="41"/>
    </location>
</feature>
<dbReference type="AlphaFoldDB" id="A0A7W6GIB0"/>
<keyword evidence="1" id="KW-0812">Transmembrane</keyword>